<dbReference type="PROSITE" id="PS51379">
    <property type="entry name" value="4FE4S_FER_2"/>
    <property type="match status" value="1"/>
</dbReference>
<dbReference type="EMBL" id="JBHUMM010000043">
    <property type="protein sequence ID" value="MFD2673152.1"/>
    <property type="molecule type" value="Genomic_DNA"/>
</dbReference>
<feature type="transmembrane region" description="Helical" evidence="6">
    <location>
        <begin position="70"/>
        <end position="91"/>
    </location>
</feature>
<dbReference type="InterPro" id="IPR017900">
    <property type="entry name" value="4Fe4S_Fe_S_CS"/>
</dbReference>
<feature type="transmembrane region" description="Helical" evidence="6">
    <location>
        <begin position="145"/>
        <end position="163"/>
    </location>
</feature>
<gene>
    <name evidence="8" type="ORF">ACFSUC_16390</name>
</gene>
<dbReference type="Pfam" id="PF02754">
    <property type="entry name" value="CCG"/>
    <property type="match status" value="2"/>
</dbReference>
<evidence type="ECO:0000313" key="9">
    <source>
        <dbReference type="Proteomes" id="UP001597497"/>
    </source>
</evidence>
<dbReference type="SUPFAM" id="SSF103501">
    <property type="entry name" value="Respiratory nitrate reductase 1 gamma chain"/>
    <property type="match status" value="1"/>
</dbReference>
<dbReference type="PANTHER" id="PTHR43255:SF1">
    <property type="entry name" value="IRON-SULFUR-BINDING OXIDOREDUCTASE FADF-RELATED"/>
    <property type="match status" value="1"/>
</dbReference>
<feature type="domain" description="4Fe-4S ferredoxin-type" evidence="7">
    <location>
        <begin position="262"/>
        <end position="292"/>
    </location>
</feature>
<dbReference type="InterPro" id="IPR004017">
    <property type="entry name" value="Cys_rich_dom"/>
</dbReference>
<organism evidence="8 9">
    <name type="scientific">Marinicrinis sediminis</name>
    <dbReference type="NCBI Taxonomy" id="1652465"/>
    <lineage>
        <taxon>Bacteria</taxon>
        <taxon>Bacillati</taxon>
        <taxon>Bacillota</taxon>
        <taxon>Bacilli</taxon>
        <taxon>Bacillales</taxon>
        <taxon>Paenibacillaceae</taxon>
    </lineage>
</organism>
<keyword evidence="3" id="KW-0560">Oxidoreductase</keyword>
<dbReference type="SUPFAM" id="SSF46548">
    <property type="entry name" value="alpha-helical ferredoxin"/>
    <property type="match status" value="1"/>
</dbReference>
<accession>A0ABW5RGH6</accession>
<evidence type="ECO:0000259" key="7">
    <source>
        <dbReference type="PROSITE" id="PS51379"/>
    </source>
</evidence>
<keyword evidence="9" id="KW-1185">Reference proteome</keyword>
<dbReference type="InterPro" id="IPR051460">
    <property type="entry name" value="HdrC_iron-sulfur_subunit"/>
</dbReference>
<dbReference type="Gene3D" id="1.20.950.20">
    <property type="entry name" value="Transmembrane di-heme cytochromes, Chain C"/>
    <property type="match status" value="1"/>
</dbReference>
<reference evidence="9" key="1">
    <citation type="journal article" date="2019" name="Int. J. Syst. Evol. Microbiol.">
        <title>The Global Catalogue of Microorganisms (GCM) 10K type strain sequencing project: providing services to taxonomists for standard genome sequencing and annotation.</title>
        <authorList>
            <consortium name="The Broad Institute Genomics Platform"/>
            <consortium name="The Broad Institute Genome Sequencing Center for Infectious Disease"/>
            <person name="Wu L."/>
            <person name="Ma J."/>
        </authorList>
    </citation>
    <scope>NUCLEOTIDE SEQUENCE [LARGE SCALE GENOMIC DNA]</scope>
    <source>
        <strain evidence="9">KCTC 33676</strain>
    </source>
</reference>
<dbReference type="Gene3D" id="1.10.1060.10">
    <property type="entry name" value="Alpha-helical ferredoxin"/>
    <property type="match status" value="2"/>
</dbReference>
<keyword evidence="1" id="KW-0004">4Fe-4S</keyword>
<dbReference type="InterPro" id="IPR017896">
    <property type="entry name" value="4Fe4S_Fe-S-bd"/>
</dbReference>
<dbReference type="PANTHER" id="PTHR43255">
    <property type="entry name" value="IRON-SULFUR-BINDING OXIDOREDUCTASE FADF-RELATED-RELATED"/>
    <property type="match status" value="1"/>
</dbReference>
<evidence type="ECO:0000256" key="4">
    <source>
        <dbReference type="ARBA" id="ARBA00023004"/>
    </source>
</evidence>
<feature type="transmembrane region" description="Helical" evidence="6">
    <location>
        <begin position="103"/>
        <end position="124"/>
    </location>
</feature>
<keyword evidence="6" id="KW-0812">Transmembrane</keyword>
<keyword evidence="6" id="KW-1133">Transmembrane helix</keyword>
<evidence type="ECO:0000256" key="2">
    <source>
        <dbReference type="ARBA" id="ARBA00022723"/>
    </source>
</evidence>
<feature type="transmembrane region" description="Helical" evidence="6">
    <location>
        <begin position="5"/>
        <end position="22"/>
    </location>
</feature>
<dbReference type="Proteomes" id="UP001597497">
    <property type="component" value="Unassembled WGS sequence"/>
</dbReference>
<dbReference type="PROSITE" id="PS00198">
    <property type="entry name" value="4FE4S_FER_1"/>
    <property type="match status" value="2"/>
</dbReference>
<evidence type="ECO:0000256" key="5">
    <source>
        <dbReference type="ARBA" id="ARBA00023014"/>
    </source>
</evidence>
<protein>
    <submittedName>
        <fullName evidence="8">(Fe-S)-binding protein</fullName>
    </submittedName>
</protein>
<dbReference type="RefSeq" id="WP_379930710.1">
    <property type="nucleotide sequence ID" value="NZ_JBHUMM010000043.1"/>
</dbReference>
<evidence type="ECO:0000256" key="6">
    <source>
        <dbReference type="SAM" id="Phobius"/>
    </source>
</evidence>
<keyword evidence="5" id="KW-0411">Iron-sulfur</keyword>
<keyword evidence="2" id="KW-0479">Metal-binding</keyword>
<evidence type="ECO:0000256" key="3">
    <source>
        <dbReference type="ARBA" id="ARBA00023002"/>
    </source>
</evidence>
<keyword evidence="6" id="KW-0472">Membrane</keyword>
<keyword evidence="4" id="KW-0408">Iron</keyword>
<dbReference type="InterPro" id="IPR009051">
    <property type="entry name" value="Helical_ferredxn"/>
</dbReference>
<dbReference type="InterPro" id="IPR036197">
    <property type="entry name" value="NarG-like_sf"/>
</dbReference>
<evidence type="ECO:0000313" key="8">
    <source>
        <dbReference type="EMBL" id="MFD2673152.1"/>
    </source>
</evidence>
<proteinExistence type="predicted"/>
<evidence type="ECO:0000256" key="1">
    <source>
        <dbReference type="ARBA" id="ARBA00022485"/>
    </source>
</evidence>
<name>A0ABW5RGH6_9BACL</name>
<comment type="caution">
    <text evidence="8">The sequence shown here is derived from an EMBL/GenBank/DDBJ whole genome shotgun (WGS) entry which is preliminary data.</text>
</comment>
<sequence>MLAWVHGVCALLVILLAVRWFLQAVSRRISYMKLGRRDERFQQSWKNRVWDTVREISSHRTLRHDRKSGWMHAVMFYGFLVVQLGALDLILRGLIGRGLPLPAYAIFEGVQEWTVALILVAIVYAAYRRYGERLTRLKRGWKPSVVLFFIFFLMVSVLLTMTFDHARQTEIPNLWITGSMAQLIDHWDERWIESAFYVSWWLHLLILLSFLVYVPQSKHFHLFTAPINLLLGRRTAGKLTVIDFDDDDLDQYGVNRIEQFTRKQLLDLYACVECGRCTSVCPAAGTGKWLSPMHLITKLRDHLTETGAAITSKSPWVPSRSGKTVTSHQFVPDAALKLPYRPTAEWTMAAQQAGWVSERVETLRSPNPQTPAAPSSTDDEKGLLEHVISKEEVWSCTTCRSCEVHCPVGNEHVDKIMDLRRHLVMMEGELPAEAQRAMTHIERQGNPWGLHRQDRFQWAQNWDEACALPMVPTVKENKSFEYLLFVGSMGSYDTRSQQIVKAFVRLMHEAGISFAVLGNEEGSSGDTVRRLGNEYVFQQCAAENIETFRRYQVKKIVTICPHTYHTLKQEYPDFGLKAEVYHHTECLWEWISAGKLRLHHRIEQVMTYHDSCYLGRYNQVYDAPRHILRAIPGLRLEEMAQSREHGLCCGAGGGLMWMEEKQGDRMNVKRAKQVMDANAAGVSSACPYCLTMLEDGFKHLEADEQVQARDVAEWVSLSVFGSS</sequence>